<comment type="caution">
    <text evidence="2">The sequence shown here is derived from an EMBL/GenBank/DDBJ whole genome shotgun (WGS) entry which is preliminary data.</text>
</comment>
<feature type="domain" description="Transcription regulator PadR N-terminal" evidence="1">
    <location>
        <begin position="8"/>
        <end position="81"/>
    </location>
</feature>
<dbReference type="SUPFAM" id="SSF46785">
    <property type="entry name" value="Winged helix' DNA-binding domain"/>
    <property type="match status" value="1"/>
</dbReference>
<dbReference type="AlphaFoldDB" id="A0A5C8Z5S5"/>
<evidence type="ECO:0000259" key="1">
    <source>
        <dbReference type="Pfam" id="PF03551"/>
    </source>
</evidence>
<proteinExistence type="predicted"/>
<evidence type="ECO:0000313" key="2">
    <source>
        <dbReference type="EMBL" id="TXR52623.1"/>
    </source>
</evidence>
<protein>
    <submittedName>
        <fullName evidence="2">Helix-turn-helix transcriptional regulator</fullName>
    </submittedName>
</protein>
<dbReference type="Gene3D" id="1.10.10.10">
    <property type="entry name" value="Winged helix-like DNA-binding domain superfamily/Winged helix DNA-binding domain"/>
    <property type="match status" value="1"/>
</dbReference>
<dbReference type="PANTHER" id="PTHR33169">
    <property type="entry name" value="PADR-FAMILY TRANSCRIPTIONAL REGULATOR"/>
    <property type="match status" value="1"/>
</dbReference>
<dbReference type="Pfam" id="PF03551">
    <property type="entry name" value="PadR"/>
    <property type="match status" value="1"/>
</dbReference>
<dbReference type="EMBL" id="VKAC01000013">
    <property type="protein sequence ID" value="TXR52623.1"/>
    <property type="molecule type" value="Genomic_DNA"/>
</dbReference>
<keyword evidence="3" id="KW-1185">Reference proteome</keyword>
<dbReference type="Proteomes" id="UP000321234">
    <property type="component" value="Unassembled WGS sequence"/>
</dbReference>
<dbReference type="InterPro" id="IPR052509">
    <property type="entry name" value="Metal_resp_DNA-bind_regulator"/>
</dbReference>
<sequence>MTEPAVLVLTALVGEPRHGYALIAEVQELSDGRVTLSVGTLYGLLDRLTGEGLIARDRDEVHAGRTRRYYRLTDDGAAALSTEAERLAQLARAASTRLRAARAV</sequence>
<dbReference type="InterPro" id="IPR036388">
    <property type="entry name" value="WH-like_DNA-bd_sf"/>
</dbReference>
<dbReference type="PANTHER" id="PTHR33169:SF13">
    <property type="entry name" value="PADR-FAMILY TRANSCRIPTIONAL REGULATOR"/>
    <property type="match status" value="1"/>
</dbReference>
<name>A0A5C8Z5S5_9ACTN</name>
<organism evidence="2 3">
    <name type="scientific">Quadrisphaera setariae</name>
    <dbReference type="NCBI Taxonomy" id="2593304"/>
    <lineage>
        <taxon>Bacteria</taxon>
        <taxon>Bacillati</taxon>
        <taxon>Actinomycetota</taxon>
        <taxon>Actinomycetes</taxon>
        <taxon>Kineosporiales</taxon>
        <taxon>Kineosporiaceae</taxon>
        <taxon>Quadrisphaera</taxon>
    </lineage>
</organism>
<dbReference type="InterPro" id="IPR036390">
    <property type="entry name" value="WH_DNA-bd_sf"/>
</dbReference>
<dbReference type="InterPro" id="IPR005149">
    <property type="entry name" value="Tscrpt_reg_PadR_N"/>
</dbReference>
<dbReference type="OrthoDB" id="122286at2"/>
<accession>A0A5C8Z5S5</accession>
<gene>
    <name evidence="2" type="ORF">FMM08_19000</name>
</gene>
<evidence type="ECO:0000313" key="3">
    <source>
        <dbReference type="Proteomes" id="UP000321234"/>
    </source>
</evidence>
<reference evidence="2 3" key="1">
    <citation type="submission" date="2019-07" db="EMBL/GenBank/DDBJ databases">
        <title>Quadrisphaera sp. strain DD2A genome sequencing and assembly.</title>
        <authorList>
            <person name="Kim I."/>
        </authorList>
    </citation>
    <scope>NUCLEOTIDE SEQUENCE [LARGE SCALE GENOMIC DNA]</scope>
    <source>
        <strain evidence="2 3">DD2A</strain>
    </source>
</reference>